<dbReference type="EMBL" id="CP009356">
    <property type="protein sequence ID" value="AIW17156.1"/>
    <property type="molecule type" value="Genomic_DNA"/>
</dbReference>
<dbReference type="InterPro" id="IPR052032">
    <property type="entry name" value="ATP-dep_AA_Ligase"/>
</dbReference>
<gene>
    <name evidence="6" type="ORF">IX91_24060</name>
    <name evidence="7" type="ORF">VITU9109_17393</name>
</gene>
<dbReference type="eggNOG" id="COG0151">
    <property type="taxonomic scope" value="Bacteria"/>
</dbReference>
<evidence type="ECO:0000313" key="8">
    <source>
        <dbReference type="Proteomes" id="UP000003836"/>
    </source>
</evidence>
<dbReference type="KEGG" id="vtu:IX91_24060"/>
<dbReference type="InterPro" id="IPR011761">
    <property type="entry name" value="ATP-grasp"/>
</dbReference>
<dbReference type="AlphaFoldDB" id="F9T3X6"/>
<protein>
    <submittedName>
        <fullName evidence="6">Phosphoribosylglycinamide synthetase</fullName>
    </submittedName>
</protein>
<dbReference type="GeneID" id="23447801"/>
<keyword evidence="2 4" id="KW-0547">Nucleotide-binding</keyword>
<dbReference type="GO" id="GO:0005524">
    <property type="term" value="F:ATP binding"/>
    <property type="evidence" value="ECO:0007669"/>
    <property type="project" value="UniProtKB-UniRule"/>
</dbReference>
<keyword evidence="6" id="KW-0614">Plasmid</keyword>
<keyword evidence="1" id="KW-0436">Ligase</keyword>
<evidence type="ECO:0000256" key="4">
    <source>
        <dbReference type="PROSITE-ProRule" id="PRU00409"/>
    </source>
</evidence>
<dbReference type="GO" id="GO:0046872">
    <property type="term" value="F:metal ion binding"/>
    <property type="evidence" value="ECO:0007669"/>
    <property type="project" value="InterPro"/>
</dbReference>
<dbReference type="Proteomes" id="UP000003836">
    <property type="component" value="Unassembled WGS sequence"/>
</dbReference>
<feature type="domain" description="ATP-grasp" evidence="5">
    <location>
        <begin position="111"/>
        <end position="302"/>
    </location>
</feature>
<reference evidence="7 8" key="2">
    <citation type="journal article" date="2012" name="Int. J. Syst. Evol. Microbiol.">
        <title>Vibrio caribbeanicus sp. nov., isolated from the marine sponge Scleritoderma cyanea.</title>
        <authorList>
            <person name="Hoffmann M."/>
            <person name="Monday S.R."/>
            <person name="Allard M.W."/>
            <person name="Strain E.A."/>
            <person name="Whittaker P."/>
            <person name="Naum M."/>
            <person name="McCarthy P.J."/>
            <person name="Lopez J.V."/>
            <person name="Fischer M."/>
            <person name="Brown E.W."/>
        </authorList>
    </citation>
    <scope>NUCLEOTIDE SEQUENCE [LARGE SCALE GENOMIC DNA]</scope>
    <source>
        <strain evidence="7 8">ATCC 19109</strain>
    </source>
</reference>
<dbReference type="EMBL" id="AFWI01000112">
    <property type="protein sequence ID" value="EGU56491.1"/>
    <property type="molecule type" value="Genomic_DNA"/>
</dbReference>
<dbReference type="SUPFAM" id="SSF56059">
    <property type="entry name" value="Glutathione synthetase ATP-binding domain-like"/>
    <property type="match status" value="1"/>
</dbReference>
<evidence type="ECO:0000256" key="1">
    <source>
        <dbReference type="ARBA" id="ARBA00022598"/>
    </source>
</evidence>
<evidence type="ECO:0000256" key="2">
    <source>
        <dbReference type="ARBA" id="ARBA00022741"/>
    </source>
</evidence>
<geneLocation type="plasmid" evidence="6 9">
    <name>p251</name>
</geneLocation>
<dbReference type="PATRIC" id="fig|1051646.9.peg.4897"/>
<sequence length="403" mass="44764">MKHVLLVGGSRHLAPVLKKLGCQITLLIPTNKLKRALEVDVYDKVIALPKETDYDHWLTIVSSLHQLNPIESIAFFNEPMEPLAAFIAEKLALPGHTRQVIELTHDKKKMRAYLAEKGLDDTPSRLIPVSDMSGAEEFCRQTGYPVIVKPLNGRGSMAVSKVLGANELASAIEKVNQSGSDTVLMERFLEGNEWSVECFSEHGQHKLIAITEKFKDLNNIETGHCLPAELSSEKEAEIKAFVFQCLDAIGLKNGPSHTELFTTPEGPRIVETHARLAGDRIPDLVKYLTDVDLEALWVEQTCGKEVLSRVPELRSSLHQTCASIRYYTPVIEAIFNQVKGVETIEQDEHVKHVEVLQTPGFKFGGIQDSFDRGASVVAVGKTCRDAVDKAQKSLDSLVWEFES</sequence>
<evidence type="ECO:0000313" key="9">
    <source>
        <dbReference type="Proteomes" id="UP000030071"/>
    </source>
</evidence>
<dbReference type="Pfam" id="PF18603">
    <property type="entry name" value="LAL_C2"/>
    <property type="match status" value="1"/>
</dbReference>
<dbReference type="GO" id="GO:0016874">
    <property type="term" value="F:ligase activity"/>
    <property type="evidence" value="ECO:0007669"/>
    <property type="project" value="UniProtKB-KW"/>
</dbReference>
<dbReference type="PANTHER" id="PTHR43585">
    <property type="entry name" value="FUMIPYRROLE BIOSYNTHESIS PROTEIN C"/>
    <property type="match status" value="1"/>
</dbReference>
<dbReference type="Gene3D" id="3.30.470.20">
    <property type="entry name" value="ATP-grasp fold, B domain"/>
    <property type="match status" value="1"/>
</dbReference>
<dbReference type="PANTHER" id="PTHR43585:SF2">
    <property type="entry name" value="ATP-GRASP ENZYME FSQD"/>
    <property type="match status" value="1"/>
</dbReference>
<evidence type="ECO:0000313" key="7">
    <source>
        <dbReference type="EMBL" id="EGU56491.1"/>
    </source>
</evidence>
<keyword evidence="8" id="KW-1185">Reference proteome</keyword>
<keyword evidence="3 4" id="KW-0067">ATP-binding</keyword>
<reference evidence="6 9" key="3">
    <citation type="submission" date="2014-08" db="EMBL/GenBank/DDBJ databases">
        <title>First Complete Genome Sequence of the Shellfish Pathogen Vibrio tubiashii.</title>
        <authorList>
            <person name="Richards G.P."/>
            <person name="Needleman D.S."/>
            <person name="Watson M.A."/>
            <person name="Bono J.L."/>
        </authorList>
    </citation>
    <scope>NUCLEOTIDE SEQUENCE [LARGE SCALE GENOMIC DNA]</scope>
    <source>
        <strain evidence="6 9">ATCC 19109</strain>
        <plasmid evidence="6">p251</plasmid>
        <plasmid evidence="9">Plasmid p251</plasmid>
    </source>
</reference>
<dbReference type="HOGENOM" id="CLU_029016_6_3_6"/>
<evidence type="ECO:0000259" key="5">
    <source>
        <dbReference type="PROSITE" id="PS50975"/>
    </source>
</evidence>
<proteinExistence type="predicted"/>
<dbReference type="RefSeq" id="WP_004744209.1">
    <property type="nucleotide sequence ID" value="NZ_AFWI01000112.1"/>
</dbReference>
<dbReference type="InterPro" id="IPR040570">
    <property type="entry name" value="LAL_C2"/>
</dbReference>
<evidence type="ECO:0000256" key="3">
    <source>
        <dbReference type="ARBA" id="ARBA00022840"/>
    </source>
</evidence>
<name>F9T3X6_9VIBR</name>
<dbReference type="Pfam" id="PF13535">
    <property type="entry name" value="ATP-grasp_4"/>
    <property type="match status" value="1"/>
</dbReference>
<organism evidence="6 9">
    <name type="scientific">Vibrio tubiashii ATCC 19109</name>
    <dbReference type="NCBI Taxonomy" id="1051646"/>
    <lineage>
        <taxon>Bacteria</taxon>
        <taxon>Pseudomonadati</taxon>
        <taxon>Pseudomonadota</taxon>
        <taxon>Gammaproteobacteria</taxon>
        <taxon>Vibrionales</taxon>
        <taxon>Vibrionaceae</taxon>
        <taxon>Vibrio</taxon>
        <taxon>Vibrio oreintalis group</taxon>
    </lineage>
</organism>
<evidence type="ECO:0000313" key="6">
    <source>
        <dbReference type="EMBL" id="AIW17156.1"/>
    </source>
</evidence>
<dbReference type="PROSITE" id="PS50975">
    <property type="entry name" value="ATP_GRASP"/>
    <property type="match status" value="1"/>
</dbReference>
<dbReference type="Gene3D" id="3.40.50.20">
    <property type="match status" value="1"/>
</dbReference>
<reference evidence="7" key="1">
    <citation type="submission" date="2011-08" db="EMBL/GenBank/DDBJ databases">
        <authorList>
            <person name="Hoffman M."/>
            <person name="Strain E.A."/>
            <person name="Brown E."/>
            <person name="Allard M.W."/>
        </authorList>
    </citation>
    <scope>NUCLEOTIDE SEQUENCE</scope>
    <source>
        <strain evidence="7">ATCC 19109</strain>
    </source>
</reference>
<dbReference type="Proteomes" id="UP000030071">
    <property type="component" value="Plasmid p251"/>
</dbReference>
<accession>F9T3X6</accession>